<feature type="transmembrane region" description="Helical" evidence="6">
    <location>
        <begin position="326"/>
        <end position="346"/>
    </location>
</feature>
<comment type="similarity">
    <text evidence="2">Belongs to the major facilitator superfamily. MFSD6 family.</text>
</comment>
<dbReference type="Pfam" id="PF12832">
    <property type="entry name" value="MFS_1_like"/>
    <property type="match status" value="2"/>
</dbReference>
<keyword evidence="9" id="KW-1185">Reference proteome</keyword>
<dbReference type="EMBL" id="JOKQ01000012">
    <property type="protein sequence ID" value="KHN68953.1"/>
    <property type="molecule type" value="Genomic_DNA"/>
</dbReference>
<keyword evidence="3 6" id="KW-0812">Transmembrane</keyword>
<dbReference type="InterPro" id="IPR036259">
    <property type="entry name" value="MFS_trans_sf"/>
</dbReference>
<feature type="transmembrane region" description="Helical" evidence="6">
    <location>
        <begin position="298"/>
        <end position="320"/>
    </location>
</feature>
<feature type="transmembrane region" description="Helical" evidence="6">
    <location>
        <begin position="48"/>
        <end position="65"/>
    </location>
</feature>
<dbReference type="PANTHER" id="PTHR16172:SF41">
    <property type="entry name" value="MAJOR FACILITATOR SUPERFAMILY DOMAIN-CONTAINING PROTEIN 6-LIKE"/>
    <property type="match status" value="1"/>
</dbReference>
<gene>
    <name evidence="8" type="ORF">M896_121760</name>
</gene>
<evidence type="ECO:0000256" key="3">
    <source>
        <dbReference type="ARBA" id="ARBA00022692"/>
    </source>
</evidence>
<evidence type="ECO:0000256" key="5">
    <source>
        <dbReference type="ARBA" id="ARBA00023136"/>
    </source>
</evidence>
<comment type="subcellular location">
    <subcellularLocation>
        <location evidence="1">Membrane</location>
        <topology evidence="1">Multi-pass membrane protein</topology>
    </subcellularLocation>
</comment>
<dbReference type="Proteomes" id="UP000031056">
    <property type="component" value="Unassembled WGS sequence"/>
</dbReference>
<proteinExistence type="inferred from homology"/>
<feature type="transmembrane region" description="Helical" evidence="6">
    <location>
        <begin position="77"/>
        <end position="99"/>
    </location>
</feature>
<feature type="transmembrane region" description="Helical" evidence="6">
    <location>
        <begin position="436"/>
        <end position="457"/>
    </location>
</feature>
<dbReference type="PANTHER" id="PTHR16172">
    <property type="entry name" value="MAJOR FACILITATOR SUPERFAMILY DOMAIN-CONTAINING PROTEIN 6-LIKE"/>
    <property type="match status" value="1"/>
</dbReference>
<evidence type="ECO:0000256" key="2">
    <source>
        <dbReference type="ARBA" id="ARBA00005241"/>
    </source>
</evidence>
<keyword evidence="4 6" id="KW-1133">Transmembrane helix</keyword>
<organism evidence="8 9">
    <name type="scientific">Ordospora colligata OC4</name>
    <dbReference type="NCBI Taxonomy" id="1354746"/>
    <lineage>
        <taxon>Eukaryota</taxon>
        <taxon>Fungi</taxon>
        <taxon>Fungi incertae sedis</taxon>
        <taxon>Microsporidia</taxon>
        <taxon>Ordosporidae</taxon>
        <taxon>Ordospora</taxon>
    </lineage>
</organism>
<dbReference type="AlphaFoldDB" id="A0A0B2UHY2"/>
<evidence type="ECO:0000259" key="7">
    <source>
        <dbReference type="Pfam" id="PF12832"/>
    </source>
</evidence>
<dbReference type="InterPro" id="IPR051717">
    <property type="entry name" value="MFS_MFSD6"/>
</dbReference>
<keyword evidence="5 6" id="KW-0472">Membrane</keyword>
<dbReference type="InParanoid" id="A0A0B2UHY2"/>
<dbReference type="VEuPathDB" id="MicrosporidiaDB:M896_121760"/>
<dbReference type="SUPFAM" id="SSF103473">
    <property type="entry name" value="MFS general substrate transporter"/>
    <property type="match status" value="1"/>
</dbReference>
<dbReference type="Gene3D" id="1.20.1250.20">
    <property type="entry name" value="MFS general substrate transporter like domains"/>
    <property type="match status" value="2"/>
</dbReference>
<feature type="transmembrane region" description="Helical" evidence="6">
    <location>
        <begin position="224"/>
        <end position="247"/>
    </location>
</feature>
<feature type="domain" description="Major facilitator superfamily associated" evidence="7">
    <location>
        <begin position="298"/>
        <end position="411"/>
    </location>
</feature>
<sequence>MNFLPKLNRKCMLIPKILYFSASMQHYMLHKFRYLFAKEKFGIAENKIWYVGIIFFIAFFMNILFATINDKFRKPKIFMACMVPLSGIFFQLFYIDAYIRTAYMFWINLFMYITVNAAIPVILDKVMLDYLNKFPDMTSKMYGRQRIWATIGYMASTFTVEGILRKNKEGVGIDFSGLPYYSAAITLINFLLVVAFIENPKNSIDPSKVNIMSEWKELIRNKEYLFFILIILMNGITRSGMTIYLPVYITEVLNVKSYILPESWEIHALPSDWTSYFHISTWILLVKKTINIFNRFPLSTIAVFEILLEMVSLFYSQTVIRSIGLIWPLLLAQASQAIRFILYLVLPHSHPHVFIFCCVFEIFKGINFGLTHGSGVQLAENLCSPHLKATSQAIYHGVFGAVGSVSAGLLFRQVFRHSKPNGIERVSNEQIQSFRTFFMLNTAIACVSIILVALRYGSGRKRLYSKLI</sequence>
<name>A0A0B2UHY2_9MICR</name>
<feature type="domain" description="Major facilitator superfamily associated" evidence="7">
    <location>
        <begin position="52"/>
        <end position="269"/>
    </location>
</feature>
<evidence type="ECO:0000256" key="6">
    <source>
        <dbReference type="SAM" id="Phobius"/>
    </source>
</evidence>
<evidence type="ECO:0000313" key="9">
    <source>
        <dbReference type="Proteomes" id="UP000031056"/>
    </source>
</evidence>
<feature type="transmembrane region" description="Helical" evidence="6">
    <location>
        <begin position="177"/>
        <end position="197"/>
    </location>
</feature>
<comment type="caution">
    <text evidence="8">The sequence shown here is derived from an EMBL/GenBank/DDBJ whole genome shotgun (WGS) entry which is preliminary data.</text>
</comment>
<dbReference type="GeneID" id="26262693"/>
<feature type="transmembrane region" description="Helical" evidence="6">
    <location>
        <begin position="105"/>
        <end position="126"/>
    </location>
</feature>
<accession>A0A0B2UHY2</accession>
<protein>
    <submittedName>
        <fullName evidence="8">Putative major facilitator superfamily permease</fullName>
    </submittedName>
</protein>
<dbReference type="InterPro" id="IPR024989">
    <property type="entry name" value="MFS_assoc_dom"/>
</dbReference>
<dbReference type="RefSeq" id="XP_014562995.1">
    <property type="nucleotide sequence ID" value="XM_014707509.1"/>
</dbReference>
<feature type="transmembrane region" description="Helical" evidence="6">
    <location>
        <begin position="393"/>
        <end position="415"/>
    </location>
</feature>
<reference evidence="8 9" key="1">
    <citation type="journal article" date="2014" name="MBio">
        <title>The Ordospora colligata genome; evolution of extreme reduction in microsporidia and host-to-parasite horizontal gene transfer.</title>
        <authorList>
            <person name="Pombert J.-F."/>
            <person name="Haag K.L."/>
            <person name="Beidas S."/>
            <person name="Ebert D."/>
            <person name="Keeling P.J."/>
        </authorList>
    </citation>
    <scope>NUCLEOTIDE SEQUENCE [LARGE SCALE GENOMIC DNA]</scope>
    <source>
        <strain evidence="8 9">OC4</strain>
    </source>
</reference>
<feature type="transmembrane region" description="Helical" evidence="6">
    <location>
        <begin position="353"/>
        <end position="373"/>
    </location>
</feature>
<evidence type="ECO:0000256" key="1">
    <source>
        <dbReference type="ARBA" id="ARBA00004141"/>
    </source>
</evidence>
<evidence type="ECO:0000313" key="8">
    <source>
        <dbReference type="EMBL" id="KHN68953.1"/>
    </source>
</evidence>
<dbReference type="HOGENOM" id="CLU_584071_0_0_1"/>
<feature type="transmembrane region" description="Helical" evidence="6">
    <location>
        <begin position="147"/>
        <end position="165"/>
    </location>
</feature>
<dbReference type="OrthoDB" id="515887at2759"/>
<dbReference type="GO" id="GO:0016020">
    <property type="term" value="C:membrane"/>
    <property type="evidence" value="ECO:0007669"/>
    <property type="project" value="UniProtKB-SubCell"/>
</dbReference>
<evidence type="ECO:0000256" key="4">
    <source>
        <dbReference type="ARBA" id="ARBA00022989"/>
    </source>
</evidence>